<evidence type="ECO:0000256" key="2">
    <source>
        <dbReference type="ARBA" id="ARBA00005189"/>
    </source>
</evidence>
<gene>
    <name evidence="12" type="ORF">BD310DRAFT_935410</name>
</gene>
<dbReference type="STRING" id="114155.A0A4Q9NS88"/>
<evidence type="ECO:0000256" key="11">
    <source>
        <dbReference type="ARBA" id="ARBA00024326"/>
    </source>
</evidence>
<dbReference type="EC" id="4.1.1.65" evidence="3"/>
<evidence type="ECO:0000256" key="4">
    <source>
        <dbReference type="ARBA" id="ARBA00022516"/>
    </source>
</evidence>
<dbReference type="GO" id="GO:0004609">
    <property type="term" value="F:phosphatidylserine decarboxylase activity"/>
    <property type="evidence" value="ECO:0007669"/>
    <property type="project" value="UniProtKB-EC"/>
</dbReference>
<evidence type="ECO:0000256" key="3">
    <source>
        <dbReference type="ARBA" id="ARBA00012243"/>
    </source>
</evidence>
<evidence type="ECO:0000256" key="1">
    <source>
        <dbReference type="ARBA" id="ARBA00001928"/>
    </source>
</evidence>
<evidence type="ECO:0000313" key="12">
    <source>
        <dbReference type="EMBL" id="TBU54632.1"/>
    </source>
</evidence>
<dbReference type="Pfam" id="PF02666">
    <property type="entry name" value="PS_Dcarbxylase"/>
    <property type="match status" value="1"/>
</dbReference>
<keyword evidence="4" id="KW-0444">Lipid biosynthesis</keyword>
<evidence type="ECO:0000256" key="6">
    <source>
        <dbReference type="ARBA" id="ARBA00023098"/>
    </source>
</evidence>
<dbReference type="InterPro" id="IPR033177">
    <property type="entry name" value="PSD-B"/>
</dbReference>
<keyword evidence="8" id="KW-0456">Lyase</keyword>
<evidence type="ECO:0000313" key="13">
    <source>
        <dbReference type="Proteomes" id="UP000292082"/>
    </source>
</evidence>
<protein>
    <recommendedName>
        <fullName evidence="3">phosphatidylserine decarboxylase</fullName>
        <ecNumber evidence="3">4.1.1.65</ecNumber>
    </recommendedName>
</protein>
<dbReference type="UniPathway" id="UPA00558"/>
<keyword evidence="10" id="KW-0670">Pyruvate</keyword>
<evidence type="ECO:0000256" key="8">
    <source>
        <dbReference type="ARBA" id="ARBA00023239"/>
    </source>
</evidence>
<dbReference type="InterPro" id="IPR003817">
    <property type="entry name" value="PS_Dcarbxylase"/>
</dbReference>
<dbReference type="Proteomes" id="UP000292082">
    <property type="component" value="Unassembled WGS sequence"/>
</dbReference>
<reference evidence="12 13" key="1">
    <citation type="submission" date="2019-01" db="EMBL/GenBank/DDBJ databases">
        <title>Draft genome sequences of three monokaryotic isolates of the white-rot basidiomycete fungus Dichomitus squalens.</title>
        <authorList>
            <consortium name="DOE Joint Genome Institute"/>
            <person name="Lopez S.C."/>
            <person name="Andreopoulos B."/>
            <person name="Pangilinan J."/>
            <person name="Lipzen A."/>
            <person name="Riley R."/>
            <person name="Ahrendt S."/>
            <person name="Ng V."/>
            <person name="Barry K."/>
            <person name="Daum C."/>
            <person name="Grigoriev I.V."/>
            <person name="Hilden K.S."/>
            <person name="Makela M.R."/>
            <person name="de Vries R.P."/>
        </authorList>
    </citation>
    <scope>NUCLEOTIDE SEQUENCE [LARGE SCALE GENOMIC DNA]</scope>
    <source>
        <strain evidence="12 13">CBS 464.89</strain>
    </source>
</reference>
<proteinExistence type="predicted"/>
<dbReference type="PANTHER" id="PTHR10067">
    <property type="entry name" value="PHOSPHATIDYLSERINE DECARBOXYLASE"/>
    <property type="match status" value="1"/>
</dbReference>
<dbReference type="PANTHER" id="PTHR10067:SF11">
    <property type="entry name" value="PHOSPHATIDYLSERINE DECARBOXYLASE"/>
    <property type="match status" value="1"/>
</dbReference>
<keyword evidence="7" id="KW-0594">Phospholipid biosynthesis</keyword>
<keyword evidence="6" id="KW-0443">Lipid metabolism</keyword>
<name>A0A4Q9NS88_9APHY</name>
<accession>A0A4Q9NS88</accession>
<keyword evidence="9" id="KW-1208">Phospholipid metabolism</keyword>
<dbReference type="AlphaFoldDB" id="A0A4Q9NS88"/>
<dbReference type="NCBIfam" id="TIGR00163">
    <property type="entry name" value="PS_decarb"/>
    <property type="match status" value="1"/>
</dbReference>
<keyword evidence="13" id="KW-1185">Reference proteome</keyword>
<sequence>MQYAHAVVDYGLQNAKLVQQRQVGWLTKNRKTGELVREQMPLMKKARMLLLFNPVTEWVDRTHLFRYFLHEKTDHSKSKEEDPRSREQIKAFVDYYKIDMSQFEPSDLNAYKSFQDFFIRHLKPGTRPIAFPDDPSIAVCVADCRMVVYDTVDDAHKLWIKGRNFSIAQLIQDKVAARPWANGAVASFRLSPQDYHRYHSPVRGLVRWWKELDGDYYSVDPICIRSDIDVLAANARSAFCLSTKEFGDVLFVAIGALEVGTVTLSPKITSVLPGSQAPRQEVVIEKGEEVGFFEFGGSSIVVAFEPGRIRFDEDLKEASRDLIEIDVEMGMQIGRETAPNL</sequence>
<evidence type="ECO:0000256" key="7">
    <source>
        <dbReference type="ARBA" id="ARBA00023209"/>
    </source>
</evidence>
<evidence type="ECO:0000256" key="5">
    <source>
        <dbReference type="ARBA" id="ARBA00022793"/>
    </source>
</evidence>
<dbReference type="OMA" id="KREWSIF"/>
<comment type="pathway">
    <text evidence="11">Phospholipid metabolism; phosphatidylethanolamine biosynthesis.</text>
</comment>
<comment type="cofactor">
    <cofactor evidence="1">
        <name>pyruvate</name>
        <dbReference type="ChEBI" id="CHEBI:15361"/>
    </cofactor>
</comment>
<evidence type="ECO:0000256" key="9">
    <source>
        <dbReference type="ARBA" id="ARBA00023264"/>
    </source>
</evidence>
<comment type="pathway">
    <text evidence="2">Lipid metabolism.</text>
</comment>
<organism evidence="12 13">
    <name type="scientific">Dichomitus squalens</name>
    <dbReference type="NCBI Taxonomy" id="114155"/>
    <lineage>
        <taxon>Eukaryota</taxon>
        <taxon>Fungi</taxon>
        <taxon>Dikarya</taxon>
        <taxon>Basidiomycota</taxon>
        <taxon>Agaricomycotina</taxon>
        <taxon>Agaricomycetes</taxon>
        <taxon>Polyporales</taxon>
        <taxon>Polyporaceae</taxon>
        <taxon>Dichomitus</taxon>
    </lineage>
</organism>
<keyword evidence="5" id="KW-0210">Decarboxylase</keyword>
<dbReference type="EMBL" id="ML145184">
    <property type="protein sequence ID" value="TBU54632.1"/>
    <property type="molecule type" value="Genomic_DNA"/>
</dbReference>
<dbReference type="GO" id="GO:0006646">
    <property type="term" value="P:phosphatidylethanolamine biosynthetic process"/>
    <property type="evidence" value="ECO:0007669"/>
    <property type="project" value="UniProtKB-UniPathway"/>
</dbReference>
<evidence type="ECO:0000256" key="10">
    <source>
        <dbReference type="ARBA" id="ARBA00023317"/>
    </source>
</evidence>